<accession>A0A8H3ZIY8</accession>
<evidence type="ECO:0000256" key="1">
    <source>
        <dbReference type="SAM" id="MobiDB-lite"/>
    </source>
</evidence>
<organism evidence="3 4">
    <name type="scientific">Colletotrichum asianum</name>
    <dbReference type="NCBI Taxonomy" id="702518"/>
    <lineage>
        <taxon>Eukaryota</taxon>
        <taxon>Fungi</taxon>
        <taxon>Dikarya</taxon>
        <taxon>Ascomycota</taxon>
        <taxon>Pezizomycotina</taxon>
        <taxon>Sordariomycetes</taxon>
        <taxon>Hypocreomycetidae</taxon>
        <taxon>Glomerellales</taxon>
        <taxon>Glomerellaceae</taxon>
        <taxon>Colletotrichum</taxon>
        <taxon>Colletotrichum gloeosporioides species complex</taxon>
    </lineage>
</organism>
<gene>
    <name evidence="3" type="ORF">GQ607_011751</name>
</gene>
<dbReference type="OrthoDB" id="10388381at2759"/>
<keyword evidence="2" id="KW-0812">Transmembrane</keyword>
<keyword evidence="2" id="KW-0472">Membrane</keyword>
<keyword evidence="4" id="KW-1185">Reference proteome</keyword>
<evidence type="ECO:0000313" key="3">
    <source>
        <dbReference type="EMBL" id="KAF0320993.1"/>
    </source>
</evidence>
<evidence type="ECO:0000256" key="2">
    <source>
        <dbReference type="SAM" id="Phobius"/>
    </source>
</evidence>
<feature type="compositionally biased region" description="Low complexity" evidence="1">
    <location>
        <begin position="14"/>
        <end position="40"/>
    </location>
</feature>
<dbReference type="Proteomes" id="UP000434172">
    <property type="component" value="Unassembled WGS sequence"/>
</dbReference>
<evidence type="ECO:0000313" key="4">
    <source>
        <dbReference type="Proteomes" id="UP000434172"/>
    </source>
</evidence>
<feature type="region of interest" description="Disordered" evidence="1">
    <location>
        <begin position="565"/>
        <end position="587"/>
    </location>
</feature>
<comment type="caution">
    <text evidence="3">The sequence shown here is derived from an EMBL/GenBank/DDBJ whole genome shotgun (WGS) entry which is preliminary data.</text>
</comment>
<protein>
    <submittedName>
        <fullName evidence="3">Uncharacterized protein</fullName>
    </submittedName>
</protein>
<proteinExistence type="predicted"/>
<name>A0A8H3ZIY8_9PEZI</name>
<reference evidence="3 4" key="1">
    <citation type="submission" date="2019-12" db="EMBL/GenBank/DDBJ databases">
        <title>A genome sequence resource for the geographically widespread anthracnose pathogen Colletotrichum asianum.</title>
        <authorList>
            <person name="Meng Y."/>
        </authorList>
    </citation>
    <scope>NUCLEOTIDE SEQUENCE [LARGE SCALE GENOMIC DNA]</scope>
    <source>
        <strain evidence="3 4">ICMP 18580</strain>
    </source>
</reference>
<feature type="region of interest" description="Disordered" evidence="1">
    <location>
        <begin position="1"/>
        <end position="74"/>
    </location>
</feature>
<dbReference type="EMBL" id="WOWK01000076">
    <property type="protein sequence ID" value="KAF0320993.1"/>
    <property type="molecule type" value="Genomic_DNA"/>
</dbReference>
<dbReference type="AlphaFoldDB" id="A0A8H3ZIY8"/>
<keyword evidence="2" id="KW-1133">Transmembrane helix</keyword>
<feature type="compositionally biased region" description="Basic and acidic residues" evidence="1">
    <location>
        <begin position="55"/>
        <end position="64"/>
    </location>
</feature>
<sequence length="790" mass="86152">MASPSPPPPRRRSATATAPATRALLRHSSSTPSSPSPLRSIAEGQQRRFSSAHQDSLHHNHDGDTLAAEHSGSEVHPLDQFTTLALSLSTTPDLPQPRDLFLCFHDGYSPLPETTIHVTRDSVYRTRYPHPSIPARPWGAVRLDTSIRLYHDVCPPDSDNVDNEEGGDGCNNGRHNLDNSCNTPPHGTPSGARWFSGRTLIMLAVIVVAVAVYVAVLAVSVPEPAEFRLPIHLPIVNLLQSFEPLAIRQPTPHTDILAEFIDSANRVCHEPRILYRDDEWLDSRTAGLATVLNATARWRLGQACEHVNYDLTEARRGLSEAGSATSSGTTLLLLIAMGLKATAEGWISPERLAGSKRSVPHAPPPSSSMSLEEETLAGLREWVGHLAPEVSSKLDTAAFEAQTSILNSITSVYTGLAAFAVRLRRVGRSIDLDLLPLFPAYMVDVEAQSATFEAAESQLLAPLQRGSKQRDALEQSIRDVSSYVCRLGNALQAVEDMTMVLLIIIVTANPGMAAAAATNGHRFSNSSALDGWNRTIQHLPDAILSAAYSSRQGCARDGDIFGTHDESAGGRNMGLVEGGADRTTGGTAATTRRRIVMPPQPTHPGRRGLLEEVLGQKFRLRFSHPDPNEMSRALSYAIADLKERQARLHEAQQHDKDERNAKLEEENRAREYRVEEFYKALDSAESAADPASGSAGAGWLAGLWSYAGLGKDSDMYDTVAGEGEATATRPGGHDGDSTVQREARRFAMEFGRAWRAFSADQRREMRSEVRDASLLGTILMRKQMELLRQV</sequence>
<feature type="region of interest" description="Disordered" evidence="1">
    <location>
        <begin position="647"/>
        <end position="667"/>
    </location>
</feature>
<feature type="transmembrane region" description="Helical" evidence="2">
    <location>
        <begin position="200"/>
        <end position="221"/>
    </location>
</feature>